<dbReference type="EMBL" id="JAQKAB010000011">
    <property type="protein sequence ID" value="MDA7027969.1"/>
    <property type="molecule type" value="Genomic_DNA"/>
</dbReference>
<dbReference type="PANTHER" id="PTHR43084:SF7">
    <property type="entry name" value="BETA-LACTAMASE DOMAIN PROTEIN"/>
    <property type="match status" value="1"/>
</dbReference>
<dbReference type="CDD" id="cd07724">
    <property type="entry name" value="POD-like_MBL-fold"/>
    <property type="match status" value="1"/>
</dbReference>
<dbReference type="InterPro" id="IPR044528">
    <property type="entry name" value="POD-like_MBL-fold"/>
</dbReference>
<keyword evidence="3" id="KW-1185">Reference proteome</keyword>
<proteinExistence type="predicted"/>
<reference evidence="2 3" key="1">
    <citation type="submission" date="2023-01" db="EMBL/GenBank/DDBJ databases">
        <title>Bacillus changyiensis sp. nov., isolated from a coastal deposit.</title>
        <authorList>
            <person name="Xiao G."/>
            <person name="Lai Q."/>
            <person name="Hu Z."/>
            <person name="Shao Z."/>
        </authorList>
    </citation>
    <scope>NUCLEOTIDE SEQUENCE [LARGE SCALE GENOMIC DNA]</scope>
    <source>
        <strain evidence="2 3">CLL-7-23</strain>
    </source>
</reference>
<dbReference type="InterPro" id="IPR036873">
    <property type="entry name" value="Rhodanese-like_dom_sf"/>
</dbReference>
<organism evidence="2 3">
    <name type="scientific">Bacillus changyiensis</name>
    <dbReference type="NCBI Taxonomy" id="3004103"/>
    <lineage>
        <taxon>Bacteria</taxon>
        <taxon>Bacillati</taxon>
        <taxon>Bacillota</taxon>
        <taxon>Bacilli</taxon>
        <taxon>Bacillales</taxon>
        <taxon>Bacillaceae</taxon>
        <taxon>Bacillus</taxon>
    </lineage>
</organism>
<comment type="caution">
    <text evidence="2">The sequence shown here is derived from an EMBL/GenBank/DDBJ whole genome shotgun (WGS) entry which is preliminary data.</text>
</comment>
<dbReference type="Pfam" id="PF00581">
    <property type="entry name" value="Rhodanese"/>
    <property type="match status" value="1"/>
</dbReference>
<dbReference type="PANTHER" id="PTHR43084">
    <property type="entry name" value="PERSULFIDE DIOXYGENASE ETHE1"/>
    <property type="match status" value="1"/>
</dbReference>
<evidence type="ECO:0000259" key="1">
    <source>
        <dbReference type="PROSITE" id="PS50206"/>
    </source>
</evidence>
<dbReference type="SMART" id="SM00849">
    <property type="entry name" value="Lactamase_B"/>
    <property type="match status" value="1"/>
</dbReference>
<evidence type="ECO:0000313" key="2">
    <source>
        <dbReference type="EMBL" id="MDA7027969.1"/>
    </source>
</evidence>
<dbReference type="RefSeq" id="WP_271341827.1">
    <property type="nucleotide sequence ID" value="NZ_JAQKAB010000011.1"/>
</dbReference>
<name>A0ABT4X6S5_9BACI</name>
<dbReference type="SMART" id="SM00450">
    <property type="entry name" value="RHOD"/>
    <property type="match status" value="1"/>
</dbReference>
<dbReference type="PROSITE" id="PS50206">
    <property type="entry name" value="RHODANESE_3"/>
    <property type="match status" value="1"/>
</dbReference>
<dbReference type="Proteomes" id="UP001211894">
    <property type="component" value="Unassembled WGS sequence"/>
</dbReference>
<gene>
    <name evidence="2" type="ORF">PJ311_15445</name>
</gene>
<dbReference type="SUPFAM" id="SSF52821">
    <property type="entry name" value="Rhodanese/Cell cycle control phosphatase"/>
    <property type="match status" value="1"/>
</dbReference>
<dbReference type="SUPFAM" id="SSF56281">
    <property type="entry name" value="Metallo-hydrolase/oxidoreductase"/>
    <property type="match status" value="1"/>
</dbReference>
<dbReference type="Gene3D" id="3.60.15.10">
    <property type="entry name" value="Ribonuclease Z/Hydroxyacylglutathione hydrolase-like"/>
    <property type="match status" value="1"/>
</dbReference>
<feature type="domain" description="Rhodanese" evidence="1">
    <location>
        <begin position="33"/>
        <end position="129"/>
    </location>
</feature>
<evidence type="ECO:0000313" key="3">
    <source>
        <dbReference type="Proteomes" id="UP001211894"/>
    </source>
</evidence>
<accession>A0ABT4X6S5</accession>
<dbReference type="InterPro" id="IPR036866">
    <property type="entry name" value="RibonucZ/Hydroxyglut_hydro"/>
</dbReference>
<protein>
    <submittedName>
        <fullName evidence="2">MBL fold metallo-hydrolase</fullName>
    </submittedName>
</protein>
<dbReference type="InterPro" id="IPR001279">
    <property type="entry name" value="Metallo-B-lactamas"/>
</dbReference>
<dbReference type="InterPro" id="IPR051682">
    <property type="entry name" value="Mito_Persulfide_Diox"/>
</dbReference>
<dbReference type="Pfam" id="PF00753">
    <property type="entry name" value="Lactamase_B"/>
    <property type="match status" value="1"/>
</dbReference>
<dbReference type="InterPro" id="IPR001763">
    <property type="entry name" value="Rhodanese-like_dom"/>
</dbReference>
<sequence length="395" mass="43764">MGEWTGKTASKQTNVPTACQAITSTELTKKIINKKSLFILDVRNSNDYSEWKIEGEGIEMINVPYYDMLDGVDSILGELPKDQEIIVVCAKEGSSIVIADMLAQKGVTNLYYLKGGMIAWSEHLEPVKIGDLQNGGEIFQFIRIGKGCLSYYVESAREAVVIDPIRTTKVFEQFAKQRGAKIVATIDTHLHADHISGGRMLAERTGAAYYIPERDASDITFAYHKLEEGHDITIGCSKVETISSPGHTSGSTSLIIDGQFLMTGDSLFIESIGRPDLAGKAEELAGDLRTTLYQRYQQLSGEMIVLPAHFGTISELGKRGEVAKRLEDLFTWNTGLNIQDEQEFQKIVTENLPPQPNHYQEIRLINQGKITPSFDEQIEMEIGPNRCAVAGPENI</sequence>
<dbReference type="Gene3D" id="3.40.250.10">
    <property type="entry name" value="Rhodanese-like domain"/>
    <property type="match status" value="1"/>
</dbReference>